<dbReference type="PRINTS" id="PR00320">
    <property type="entry name" value="GPROTEINBRPT"/>
</dbReference>
<sequence>MLVKCETKSNRVKGLSFHPKLSWILASLHNGTIQLWDYRIGSLIDKFDEHEGPVRGVDFHPSQPLFVSGGDDYKIKVWNYKQRRCIFTLLGHLDYIRTVQFHPEYPWILSASDDQTVRIWNWQSRSCIAVLTGHNHYVMCAQFHRKDDLVVSASLDQTVRVWDISGLREKTVSISGSGSGPSHSQHADVFGTSDAVVKYVLEGHDRGVNWASFHPSLPLIVSGADDRLIKLWRMNETKAWEVDTLRGHFNNVSCVLFHPKKDLVLSNSEDRTIRVWDASKRTGIHTFRRENDRFWILTAHKSSNLIAVGHDSGMVVFKLDRERPACHVHGHHLYYIKDRYLTRYDLTSDTSTSLTSARRPPNPMASGPRYLYVNTLNPTEVNLLVYYQDTEGGSYDLVTCPVDTVGRADAIPTKTGSASSVAFIARNRFATLDKSGWIEILNLSNELSKRIEPPCTVDRIFPAGNNRLLLKSEEKVLLYDLTTRKTLGEVTCASGVRYIIWSPSMSHVALLSKHNILLADSKLENLYSLHENIRIKSGAWDEHGVFVYSTLSHVKYCLTNGDHGIIHSLNDPIYIIKVAKQHLYFLTREHTVQKQKLNCTEYLFKLALHHKQFNQVASFIKTGRLCGNAVIGYLKRKGHPEVALQFVEDPRTRFNLALEFGHIEEAMASAQIIDEKACWTRLGVEALRQGNHQIVEMVYQRTKNFERLSFLYLITGNIAKLRKMLKIAEMRGDVMSRFHNALMLGDVAERVKILAEVGQTPLAALTAKTHGLTEYSQALEEAVQGVDFDSIMPASPKLLIPPFPLIRQTDSEATNWPLLSSAKHIFENALTTAANVTDQQNGPQAEGIEEEMAFEDATGVPAGEGGWADEMGDFDAALGDAAAPGGGWGGDDLDFGTIETTPTGAAAAAPAAAAPAAAAGRFVSRGERPQQRWVREQPMVPDLVAAGDFEAALEMLRKRIGLINADPLQPLFLQAYQATWCYLPGLPHTPSMAFPLLASGTLKEKNDVPVHLFTPPGLLEMLRDANKLTTQGKFGEALQAFRGVLQTIPLVTATNDEEEAQLNESIEICREYVKAMKIEVTRKDLPQNQAARSVELASYLTTCKMQPAHLLLAVRMAMTTAFRAQNFITAASFAKRIIQGNMAGQRSVREAVEQASKCLAVCEQKASDAHNINYDPNEWENTTICAESLTVIPSGAGTARCPYCGTVVKAEFAGKLCPSCQLCRIGAKTLGMQFRPLLRKYVR</sequence>
<evidence type="ECO:0000259" key="12">
    <source>
        <dbReference type="Pfam" id="PF04053"/>
    </source>
</evidence>
<keyword evidence="8 10" id="KW-0333">Golgi apparatus</keyword>
<keyword evidence="2 10" id="KW-0813">Transport</keyword>
<dbReference type="PROSITE" id="PS50294">
    <property type="entry name" value="WD_REPEATS_REGION"/>
    <property type="match status" value="5"/>
</dbReference>
<evidence type="ECO:0000259" key="13">
    <source>
        <dbReference type="Pfam" id="PF06957"/>
    </source>
</evidence>
<dbReference type="GO" id="GO:0000139">
    <property type="term" value="C:Golgi membrane"/>
    <property type="evidence" value="ECO:0007669"/>
    <property type="project" value="UniProtKB-SubCell"/>
</dbReference>
<dbReference type="VEuPathDB" id="CryptoDB:Vbra_18058"/>
<dbReference type="PhylomeDB" id="A0A0G4GK35"/>
<dbReference type="InParanoid" id="A0A0G4GK35"/>
<dbReference type="Pfam" id="PF06957">
    <property type="entry name" value="COPI_C"/>
    <property type="match status" value="1"/>
</dbReference>
<dbReference type="CDD" id="cd00200">
    <property type="entry name" value="WD40"/>
    <property type="match status" value="1"/>
</dbReference>
<feature type="repeat" description="WD" evidence="11">
    <location>
        <begin position="47"/>
        <end position="88"/>
    </location>
</feature>
<feature type="repeat" description="WD" evidence="11">
    <location>
        <begin position="131"/>
        <end position="172"/>
    </location>
</feature>
<name>A0A0G4GK35_VITBC</name>
<keyword evidence="6 10" id="KW-0931">ER-Golgi transport</keyword>
<organism evidence="15 16">
    <name type="scientific">Vitrella brassicaformis (strain CCMP3155)</name>
    <dbReference type="NCBI Taxonomy" id="1169540"/>
    <lineage>
        <taxon>Eukaryota</taxon>
        <taxon>Sar</taxon>
        <taxon>Alveolata</taxon>
        <taxon>Colpodellida</taxon>
        <taxon>Vitrellaceae</taxon>
        <taxon>Vitrella</taxon>
    </lineage>
</organism>
<keyword evidence="4 11" id="KW-0853">WD repeat</keyword>
<dbReference type="CDD" id="cd22948">
    <property type="entry name" value="Coatomer_WDAD_alpha"/>
    <property type="match status" value="1"/>
</dbReference>
<dbReference type="InterPro" id="IPR010714">
    <property type="entry name" value="Coatomer_asu_C"/>
</dbReference>
<feature type="domain" description="COPA/B TPR" evidence="14">
    <location>
        <begin position="628"/>
        <end position="778"/>
    </location>
</feature>
<keyword evidence="3 10" id="KW-0963">Cytoplasm</keyword>
<dbReference type="InterPro" id="IPR020472">
    <property type="entry name" value="WD40_PAC1"/>
</dbReference>
<dbReference type="GO" id="GO:0005198">
    <property type="term" value="F:structural molecule activity"/>
    <property type="evidence" value="ECO:0007669"/>
    <property type="project" value="InterPro"/>
</dbReference>
<feature type="repeat" description="WD" evidence="11">
    <location>
        <begin position="89"/>
        <end position="130"/>
    </location>
</feature>
<dbReference type="InterPro" id="IPR047312">
    <property type="entry name" value="Coatomer_alpha_WD-assoc_reg"/>
</dbReference>
<keyword evidence="5" id="KW-0677">Repeat</keyword>
<evidence type="ECO:0000256" key="11">
    <source>
        <dbReference type="PROSITE-ProRule" id="PRU00221"/>
    </source>
</evidence>
<dbReference type="InterPro" id="IPR006692">
    <property type="entry name" value="Beta-prop_COPA/B_2nd"/>
</dbReference>
<dbReference type="PANTHER" id="PTHR19876:SF1">
    <property type="entry name" value="COATOMER SUBUNIT ALPHA"/>
    <property type="match status" value="1"/>
</dbReference>
<evidence type="ECO:0000313" key="15">
    <source>
        <dbReference type="EMBL" id="CEM30295.1"/>
    </source>
</evidence>
<dbReference type="InterPro" id="IPR016391">
    <property type="entry name" value="Coatomer_asu"/>
</dbReference>
<evidence type="ECO:0000256" key="1">
    <source>
        <dbReference type="ARBA" id="ARBA00004255"/>
    </source>
</evidence>
<keyword evidence="7 10" id="KW-0653">Protein transport</keyword>
<evidence type="ECO:0000256" key="6">
    <source>
        <dbReference type="ARBA" id="ARBA00022892"/>
    </source>
</evidence>
<dbReference type="Pfam" id="PF23953">
    <property type="entry name" value="TPR_COPA_B"/>
    <property type="match status" value="1"/>
</dbReference>
<protein>
    <recommendedName>
        <fullName evidence="10">Coatomer subunit alpha</fullName>
    </recommendedName>
</protein>
<dbReference type="STRING" id="1169540.A0A0G4GK35"/>
<dbReference type="EMBL" id="CDMY01000695">
    <property type="protein sequence ID" value="CEM30295.1"/>
    <property type="molecule type" value="Genomic_DNA"/>
</dbReference>
<keyword evidence="16" id="KW-1185">Reference proteome</keyword>
<evidence type="ECO:0000256" key="9">
    <source>
        <dbReference type="ARBA" id="ARBA00023136"/>
    </source>
</evidence>
<dbReference type="Proteomes" id="UP000041254">
    <property type="component" value="Unassembled WGS sequence"/>
</dbReference>
<dbReference type="OMA" id="EMTYQKQ"/>
<dbReference type="SUPFAM" id="SSF50978">
    <property type="entry name" value="WD40 repeat-like"/>
    <property type="match status" value="2"/>
</dbReference>
<feature type="domain" description="COPA/B second beta-propeller" evidence="12">
    <location>
        <begin position="375"/>
        <end position="586"/>
    </location>
</feature>
<proteinExistence type="predicted"/>
<evidence type="ECO:0000259" key="14">
    <source>
        <dbReference type="Pfam" id="PF23953"/>
    </source>
</evidence>
<comment type="subcellular location">
    <subcellularLocation>
        <location evidence="10">Cytoplasm</location>
    </subcellularLocation>
    <subcellularLocation>
        <location evidence="1 10">Golgi apparatus membrane</location>
        <topology evidence="1 10">Peripheral membrane protein</topology>
        <orientation evidence="1">Cytoplasmic side</orientation>
    </subcellularLocation>
</comment>
<feature type="repeat" description="WD" evidence="11">
    <location>
        <begin position="245"/>
        <end position="286"/>
    </location>
</feature>
<evidence type="ECO:0000256" key="4">
    <source>
        <dbReference type="ARBA" id="ARBA00022574"/>
    </source>
</evidence>
<comment type="subunit">
    <text evidence="10">Oligomeric complex that consists of at least the alpha, beta, beta', gamma, delta, epsilon and zeta subunits.</text>
</comment>
<dbReference type="SMART" id="SM00320">
    <property type="entry name" value="WD40"/>
    <property type="match status" value="7"/>
</dbReference>
<dbReference type="Pfam" id="PF00400">
    <property type="entry name" value="WD40"/>
    <property type="match status" value="6"/>
</dbReference>
<feature type="repeat" description="WD" evidence="11">
    <location>
        <begin position="5"/>
        <end position="46"/>
    </location>
</feature>
<dbReference type="GO" id="GO:0030126">
    <property type="term" value="C:COPI vesicle coat"/>
    <property type="evidence" value="ECO:0007669"/>
    <property type="project" value="UniProtKB-UniRule"/>
</dbReference>
<dbReference type="Gene3D" id="1.25.40.470">
    <property type="match status" value="1"/>
</dbReference>
<dbReference type="InterPro" id="IPR036322">
    <property type="entry name" value="WD40_repeat_dom_sf"/>
</dbReference>
<dbReference type="OrthoDB" id="10261470at2759"/>
<dbReference type="PANTHER" id="PTHR19876">
    <property type="entry name" value="COATOMER"/>
    <property type="match status" value="1"/>
</dbReference>
<dbReference type="InterPro" id="IPR050844">
    <property type="entry name" value="Coatomer_complex_subunit"/>
</dbReference>
<dbReference type="PIRSF" id="PIRSF003354">
    <property type="entry name" value="Coatomer_alpha_subunit"/>
    <property type="match status" value="1"/>
</dbReference>
<dbReference type="FunCoup" id="A0A0G4GK35">
    <property type="interactions" value="626"/>
</dbReference>
<dbReference type="InterPro" id="IPR001680">
    <property type="entry name" value="WD40_rpt"/>
</dbReference>
<gene>
    <name evidence="15" type="ORF">Vbra_18058</name>
</gene>
<reference evidence="15 16" key="1">
    <citation type="submission" date="2014-11" db="EMBL/GenBank/DDBJ databases">
        <authorList>
            <person name="Zhu J."/>
            <person name="Qi W."/>
            <person name="Song R."/>
        </authorList>
    </citation>
    <scope>NUCLEOTIDE SEQUENCE [LARGE SCALE GENOMIC DNA]</scope>
</reference>
<dbReference type="AlphaFoldDB" id="A0A0G4GK35"/>
<dbReference type="GO" id="GO:0006890">
    <property type="term" value="P:retrograde vesicle-mediated transport, Golgi to endoplasmic reticulum"/>
    <property type="evidence" value="ECO:0007669"/>
    <property type="project" value="TreeGrafter"/>
</dbReference>
<dbReference type="FunFam" id="1.25.40.470:FF:000002">
    <property type="entry name" value="Coatomer subunit alpha"/>
    <property type="match status" value="1"/>
</dbReference>
<evidence type="ECO:0000256" key="10">
    <source>
        <dbReference type="PIRNR" id="PIRNR003354"/>
    </source>
</evidence>
<dbReference type="PROSITE" id="PS50082">
    <property type="entry name" value="WD_REPEATS_2"/>
    <property type="match status" value="6"/>
</dbReference>
<dbReference type="InterPro" id="IPR019775">
    <property type="entry name" value="WD40_repeat_CS"/>
</dbReference>
<evidence type="ECO:0000256" key="8">
    <source>
        <dbReference type="ARBA" id="ARBA00023034"/>
    </source>
</evidence>
<dbReference type="Gene3D" id="2.130.10.10">
    <property type="entry name" value="YVTN repeat-like/Quinoprotein amine dehydrogenase"/>
    <property type="match status" value="1"/>
</dbReference>
<dbReference type="Pfam" id="PF04053">
    <property type="entry name" value="B-prop_COPA_B_2nd"/>
    <property type="match status" value="1"/>
</dbReference>
<comment type="function">
    <text evidence="10">The coatomer is a cytosolic protein complex that binds to dilysine motifs and reversibly associates with Golgi non-clathrin-coated vesicles, which further mediate biosynthetic protein transport from the ER, via the Golgi up to the trans Golgi network.</text>
</comment>
<evidence type="ECO:0000256" key="7">
    <source>
        <dbReference type="ARBA" id="ARBA00022927"/>
    </source>
</evidence>
<evidence type="ECO:0000256" key="3">
    <source>
        <dbReference type="ARBA" id="ARBA00022490"/>
    </source>
</evidence>
<evidence type="ECO:0000313" key="16">
    <source>
        <dbReference type="Proteomes" id="UP000041254"/>
    </source>
</evidence>
<keyword evidence="9 10" id="KW-0472">Membrane</keyword>
<dbReference type="InterPro" id="IPR056176">
    <property type="entry name" value="TPR_COPA_B"/>
</dbReference>
<evidence type="ECO:0000256" key="5">
    <source>
        <dbReference type="ARBA" id="ARBA00022737"/>
    </source>
</evidence>
<feature type="domain" description="Coatomer alpha subunit C-terminal" evidence="13">
    <location>
        <begin position="838"/>
        <end position="1236"/>
    </location>
</feature>
<dbReference type="PROSITE" id="PS00678">
    <property type="entry name" value="WD_REPEATS_1"/>
    <property type="match status" value="1"/>
</dbReference>
<dbReference type="FunFam" id="2.130.10.10:FF:000010">
    <property type="entry name" value="Coatomer subunit alpha"/>
    <property type="match status" value="1"/>
</dbReference>
<evidence type="ECO:0000256" key="2">
    <source>
        <dbReference type="ARBA" id="ARBA00022448"/>
    </source>
</evidence>
<feature type="repeat" description="WD" evidence="11">
    <location>
        <begin position="201"/>
        <end position="242"/>
    </location>
</feature>
<dbReference type="GO" id="GO:0006886">
    <property type="term" value="P:intracellular protein transport"/>
    <property type="evidence" value="ECO:0007669"/>
    <property type="project" value="UniProtKB-UniRule"/>
</dbReference>
<accession>A0A0G4GK35</accession>
<dbReference type="GO" id="GO:0006888">
    <property type="term" value="P:endoplasmic reticulum to Golgi vesicle-mediated transport"/>
    <property type="evidence" value="ECO:0007669"/>
    <property type="project" value="InterPro"/>
</dbReference>
<dbReference type="InterPro" id="IPR015943">
    <property type="entry name" value="WD40/YVTN_repeat-like_dom_sf"/>
</dbReference>
<dbReference type="GO" id="GO:0006891">
    <property type="term" value="P:intra-Golgi vesicle-mediated transport"/>
    <property type="evidence" value="ECO:0007669"/>
    <property type="project" value="TreeGrafter"/>
</dbReference>